<feature type="transmembrane region" description="Helical" evidence="6">
    <location>
        <begin position="161"/>
        <end position="180"/>
    </location>
</feature>
<keyword evidence="2" id="KW-1003">Cell membrane</keyword>
<feature type="transmembrane region" description="Helical" evidence="6">
    <location>
        <begin position="52"/>
        <end position="78"/>
    </location>
</feature>
<comment type="caution">
    <text evidence="7">The sequence shown here is derived from an EMBL/GenBank/DDBJ whole genome shotgun (WGS) entry which is preliminary data.</text>
</comment>
<dbReference type="EMBL" id="QRZM01000008">
    <property type="protein sequence ID" value="RGV74028.1"/>
    <property type="molecule type" value="Genomic_DNA"/>
</dbReference>
<protein>
    <submittedName>
        <fullName evidence="7">MATE family efflux transporter</fullName>
    </submittedName>
</protein>
<feature type="transmembrane region" description="Helical" evidence="6">
    <location>
        <begin position="353"/>
        <end position="377"/>
    </location>
</feature>
<evidence type="ECO:0000256" key="1">
    <source>
        <dbReference type="ARBA" id="ARBA00004651"/>
    </source>
</evidence>
<dbReference type="Pfam" id="PF01554">
    <property type="entry name" value="MatE"/>
    <property type="match status" value="2"/>
</dbReference>
<evidence type="ECO:0000256" key="5">
    <source>
        <dbReference type="ARBA" id="ARBA00023136"/>
    </source>
</evidence>
<feature type="transmembrane region" description="Helical" evidence="6">
    <location>
        <begin position="389"/>
        <end position="407"/>
    </location>
</feature>
<feature type="transmembrane region" description="Helical" evidence="6">
    <location>
        <begin position="271"/>
        <end position="294"/>
    </location>
</feature>
<feature type="transmembrane region" description="Helical" evidence="6">
    <location>
        <begin position="186"/>
        <end position="207"/>
    </location>
</feature>
<proteinExistence type="predicted"/>
<evidence type="ECO:0000313" key="7">
    <source>
        <dbReference type="EMBL" id="RGV74028.1"/>
    </source>
</evidence>
<keyword evidence="5 6" id="KW-0472">Membrane</keyword>
<dbReference type="GO" id="GO:0005886">
    <property type="term" value="C:plasma membrane"/>
    <property type="evidence" value="ECO:0007669"/>
    <property type="project" value="UniProtKB-SubCell"/>
</dbReference>
<dbReference type="GO" id="GO:0042910">
    <property type="term" value="F:xenobiotic transmembrane transporter activity"/>
    <property type="evidence" value="ECO:0007669"/>
    <property type="project" value="InterPro"/>
</dbReference>
<evidence type="ECO:0000256" key="3">
    <source>
        <dbReference type="ARBA" id="ARBA00022692"/>
    </source>
</evidence>
<dbReference type="InterPro" id="IPR002528">
    <property type="entry name" value="MATE_fam"/>
</dbReference>
<dbReference type="GO" id="GO:0015297">
    <property type="term" value="F:antiporter activity"/>
    <property type="evidence" value="ECO:0007669"/>
    <property type="project" value="InterPro"/>
</dbReference>
<dbReference type="AlphaFoldDB" id="A0A412Z1Z1"/>
<dbReference type="InterPro" id="IPR051327">
    <property type="entry name" value="MATE_MepA_subfamily"/>
</dbReference>
<keyword evidence="3 6" id="KW-0812">Transmembrane</keyword>
<gene>
    <name evidence="7" type="ORF">DWW02_18705</name>
</gene>
<name>A0A412Z1Z1_9FIRM</name>
<evidence type="ECO:0000313" key="8">
    <source>
        <dbReference type="Proteomes" id="UP000284543"/>
    </source>
</evidence>
<feature type="transmembrane region" description="Helical" evidence="6">
    <location>
        <begin position="314"/>
        <end position="341"/>
    </location>
</feature>
<evidence type="ECO:0000256" key="2">
    <source>
        <dbReference type="ARBA" id="ARBA00022475"/>
    </source>
</evidence>
<feature type="transmembrane region" description="Helical" evidence="6">
    <location>
        <begin position="99"/>
        <end position="120"/>
    </location>
</feature>
<feature type="transmembrane region" description="Helical" evidence="6">
    <location>
        <begin position="413"/>
        <end position="434"/>
    </location>
</feature>
<reference evidence="7 8" key="1">
    <citation type="submission" date="2018-08" db="EMBL/GenBank/DDBJ databases">
        <title>A genome reference for cultivated species of the human gut microbiota.</title>
        <authorList>
            <person name="Zou Y."/>
            <person name="Xue W."/>
            <person name="Luo G."/>
        </authorList>
    </citation>
    <scope>NUCLEOTIDE SEQUENCE [LARGE SCALE GENOMIC DNA]</scope>
    <source>
        <strain evidence="7 8">AF14-18</strain>
    </source>
</reference>
<dbReference type="Proteomes" id="UP000284543">
    <property type="component" value="Unassembled WGS sequence"/>
</dbReference>
<feature type="transmembrane region" description="Helical" evidence="6">
    <location>
        <begin position="132"/>
        <end position="149"/>
    </location>
</feature>
<dbReference type="RefSeq" id="WP_118019132.1">
    <property type="nucleotide sequence ID" value="NZ_CAUHGS010000008.1"/>
</dbReference>
<dbReference type="PANTHER" id="PTHR43823:SF3">
    <property type="entry name" value="MULTIDRUG EXPORT PROTEIN MEPA"/>
    <property type="match status" value="1"/>
</dbReference>
<dbReference type="PANTHER" id="PTHR43823">
    <property type="entry name" value="SPORULATION PROTEIN YKVU"/>
    <property type="match status" value="1"/>
</dbReference>
<sequence>MNLEGMSLKKKFWRFVWPSVVAQWIFALYTMVDGMFVARGVSEVALSAVNIASPFVNFLFSVSILFAVGTSTVVAIFLGQGRQREANQANTQNMVVTGVLSLFIMLMVWLCLDPIVSFLGATQSTQEYVKHYILSLLPFTWWFIISYTFETLVKTDGFPRFAAAAVASGALVNCVLDYLFVMVFHWGIGGAGAATGLSQMVPVFLYLKHFLGPKATIRFARPVWDLGQFIRVVKIGLSSGFTELSAGFTVFMFNHAILRYIGEQGVVSYTIIAYVNTIVVMSMAGIAQGIQPLISFHYGRQERDVCSRLLKYSLTASVGVAGIAFISSMAGADWLVGIFISEKLEGLRQYSASVFRIFSLSFLVVGFNITGAGYFTAIERPKESLIISLGRGMVIIAASLAVCIGVGGGEGIWWAPAVSELMCLGVTLILVYLYTRRETFKCIS</sequence>
<evidence type="ECO:0000256" key="4">
    <source>
        <dbReference type="ARBA" id="ARBA00022989"/>
    </source>
</evidence>
<feature type="transmembrane region" description="Helical" evidence="6">
    <location>
        <begin position="12"/>
        <end position="32"/>
    </location>
</feature>
<keyword evidence="4 6" id="KW-1133">Transmembrane helix</keyword>
<accession>A0A412Z1Z1</accession>
<feature type="transmembrane region" description="Helical" evidence="6">
    <location>
        <begin position="228"/>
        <end position="251"/>
    </location>
</feature>
<evidence type="ECO:0000256" key="6">
    <source>
        <dbReference type="SAM" id="Phobius"/>
    </source>
</evidence>
<comment type="subcellular location">
    <subcellularLocation>
        <location evidence="1">Cell membrane</location>
        <topology evidence="1">Multi-pass membrane protein</topology>
    </subcellularLocation>
</comment>
<organism evidence="7 8">
    <name type="scientific">Enterocloster bolteae</name>
    <dbReference type="NCBI Taxonomy" id="208479"/>
    <lineage>
        <taxon>Bacteria</taxon>
        <taxon>Bacillati</taxon>
        <taxon>Bacillota</taxon>
        <taxon>Clostridia</taxon>
        <taxon>Lachnospirales</taxon>
        <taxon>Lachnospiraceae</taxon>
        <taxon>Enterocloster</taxon>
    </lineage>
</organism>